<sequence length="944" mass="103571">MSSKRVVSLVAKDRCLLAKSSSNQQISHGTTGFHGNNQLNSINLCQNHKNDDIKILQSETSQFCKKIQNDDGFSVYNNNTLKRDASELWKKNDTPKAFESLKSEEMKKGFYWQNNDNCKKSTLSLHIEAYENKERAFETPFGFLERQNEVLMKSEIMHFKASQKLLNFNEMEQKVGPEMLSKLIQTSRIGFSQSARFSAVAAANKPSSTSSGQQLKTLSVNVQDGIAVVKLDVPNAKENSFTQDVANDFRKVVDQIQQDDNIKGVVVMSGKPNSFIAGADIKLIDTFKTADEAEKYVRDGQILLEKLEKSSKPVVAAIMGTCMGGGLELTLACNYRIAVNDKKTQLSLPEVMLGLLPAGGGTQRLPKLVSLTNALDMILTGKTIKPKKAKSIGLVDQIVEPLGPGLLPADINTHKYLEKVAIETAKNLVSGSLKVQRVRPFVERATNYFLSRRPLLDSVVLRMAKDKIMKQTAGNYPAPMKILDSIRTGLTSGQQAGYEFEAKAFGELSQTPVSSALIGLFNGQTECKKNKYGPAKKAQNIGVIGAGLMGAGIANVSIDKGINTILIDTSKEALDRGQKQIIAQLDGSVKRKRYSKPERDSFITRLTPATSYNELRNADVVIEAVFEDLNLKHKIIQQIESVVSEDCVVASNTSALPIKDIASVSKRPERIIGMHYFSPVDKMQLLEIITTDKTSKETLAIAARLGLDQKKLVVVVKDCPGFFTVRALNPMLAEIARLLQEGVSPTEIDALTKAAGFPVGAATLIDEVGIDVGAHVSTYLAKALGPRVGGGSVEMLEEMVKAKMLGRKSNAGIYKYNTDKKAKSKKEVNEGATKILEKYRLQPATAVSSTEDRQMRIISRFVNEASLCLEEGIIASPSDGDVASVFGLGFPPFWGGPFRFVDLYGAEKLVKNMERYANAYSHEQFEPAAILKEHAKTGKKFYPK</sequence>
<dbReference type="Proteomes" id="UP000887580">
    <property type="component" value="Unplaced"/>
</dbReference>
<protein>
    <submittedName>
        <fullName evidence="2">Enoyl-CoA hydratase</fullName>
    </submittedName>
</protein>
<organism evidence="1 2">
    <name type="scientific">Panagrolaimus sp. PS1159</name>
    <dbReference type="NCBI Taxonomy" id="55785"/>
    <lineage>
        <taxon>Eukaryota</taxon>
        <taxon>Metazoa</taxon>
        <taxon>Ecdysozoa</taxon>
        <taxon>Nematoda</taxon>
        <taxon>Chromadorea</taxon>
        <taxon>Rhabditida</taxon>
        <taxon>Tylenchina</taxon>
        <taxon>Panagrolaimomorpha</taxon>
        <taxon>Panagrolaimoidea</taxon>
        <taxon>Panagrolaimidae</taxon>
        <taxon>Panagrolaimus</taxon>
    </lineage>
</organism>
<evidence type="ECO:0000313" key="2">
    <source>
        <dbReference type="WBParaSite" id="PS1159_v2.g19823.t1"/>
    </source>
</evidence>
<reference evidence="2" key="1">
    <citation type="submission" date="2022-11" db="UniProtKB">
        <authorList>
            <consortium name="WormBaseParasite"/>
        </authorList>
    </citation>
    <scope>IDENTIFICATION</scope>
</reference>
<evidence type="ECO:0000313" key="1">
    <source>
        <dbReference type="Proteomes" id="UP000887580"/>
    </source>
</evidence>
<name>A0AC35FRN4_9BILA</name>
<dbReference type="WBParaSite" id="PS1159_v2.g19823.t1">
    <property type="protein sequence ID" value="PS1159_v2.g19823.t1"/>
    <property type="gene ID" value="PS1159_v2.g19823"/>
</dbReference>
<proteinExistence type="predicted"/>
<accession>A0AC35FRN4</accession>